<protein>
    <submittedName>
        <fullName evidence="2">Uncharacterized protein</fullName>
    </submittedName>
</protein>
<feature type="region of interest" description="Disordered" evidence="1">
    <location>
        <begin position="49"/>
        <end position="68"/>
    </location>
</feature>
<feature type="compositionally biased region" description="Basic and acidic residues" evidence="1">
    <location>
        <begin position="50"/>
        <end position="68"/>
    </location>
</feature>
<accession>A0A835FBD5</accession>
<gene>
    <name evidence="2" type="ORF">HU200_014608</name>
</gene>
<organism evidence="2 3">
    <name type="scientific">Digitaria exilis</name>
    <dbReference type="NCBI Taxonomy" id="1010633"/>
    <lineage>
        <taxon>Eukaryota</taxon>
        <taxon>Viridiplantae</taxon>
        <taxon>Streptophyta</taxon>
        <taxon>Embryophyta</taxon>
        <taxon>Tracheophyta</taxon>
        <taxon>Spermatophyta</taxon>
        <taxon>Magnoliopsida</taxon>
        <taxon>Liliopsida</taxon>
        <taxon>Poales</taxon>
        <taxon>Poaceae</taxon>
        <taxon>PACMAD clade</taxon>
        <taxon>Panicoideae</taxon>
        <taxon>Panicodae</taxon>
        <taxon>Paniceae</taxon>
        <taxon>Anthephorinae</taxon>
        <taxon>Digitaria</taxon>
    </lineage>
</organism>
<dbReference type="Proteomes" id="UP000636709">
    <property type="component" value="Unassembled WGS sequence"/>
</dbReference>
<evidence type="ECO:0000313" key="3">
    <source>
        <dbReference type="Proteomes" id="UP000636709"/>
    </source>
</evidence>
<comment type="caution">
    <text evidence="2">The sequence shown here is derived from an EMBL/GenBank/DDBJ whole genome shotgun (WGS) entry which is preliminary data.</text>
</comment>
<name>A0A835FBD5_9POAL</name>
<sequence>MGLELVPGGRPILLTVAATRSAASPRWASVLVAPRCAALVGLGASDEEEANIKDEGKKSGERKNRRVADRSGAMSLLCEEDPQQHHAQRPHGLIVSCGVRIFLALDMFVLYSTARYRPQHCLTWPF</sequence>
<proteinExistence type="predicted"/>
<keyword evidence="3" id="KW-1185">Reference proteome</keyword>
<evidence type="ECO:0000313" key="2">
    <source>
        <dbReference type="EMBL" id="KAF8733761.1"/>
    </source>
</evidence>
<reference evidence="2" key="1">
    <citation type="submission" date="2020-07" db="EMBL/GenBank/DDBJ databases">
        <title>Genome sequence and genetic diversity analysis of an under-domesticated orphan crop, white fonio (Digitaria exilis).</title>
        <authorList>
            <person name="Bennetzen J.L."/>
            <person name="Chen S."/>
            <person name="Ma X."/>
            <person name="Wang X."/>
            <person name="Yssel A.E.J."/>
            <person name="Chaluvadi S.R."/>
            <person name="Johnson M."/>
            <person name="Gangashetty P."/>
            <person name="Hamidou F."/>
            <person name="Sanogo M.D."/>
            <person name="Zwaenepoel A."/>
            <person name="Wallace J."/>
            <person name="Van De Peer Y."/>
            <person name="Van Deynze A."/>
        </authorList>
    </citation>
    <scope>NUCLEOTIDE SEQUENCE</scope>
    <source>
        <tissue evidence="2">Leaves</tissue>
    </source>
</reference>
<evidence type="ECO:0000256" key="1">
    <source>
        <dbReference type="SAM" id="MobiDB-lite"/>
    </source>
</evidence>
<dbReference type="EMBL" id="JACEFO010001597">
    <property type="protein sequence ID" value="KAF8733761.1"/>
    <property type="molecule type" value="Genomic_DNA"/>
</dbReference>
<dbReference type="AlphaFoldDB" id="A0A835FBD5"/>